<dbReference type="EMBL" id="CP132508">
    <property type="protein sequence ID" value="WPD19488.1"/>
    <property type="molecule type" value="Genomic_DNA"/>
</dbReference>
<evidence type="ECO:0000313" key="3">
    <source>
        <dbReference type="Proteomes" id="UP001304683"/>
    </source>
</evidence>
<keyword evidence="1" id="KW-0472">Membrane</keyword>
<keyword evidence="3" id="KW-1185">Reference proteome</keyword>
<dbReference type="Proteomes" id="UP001304683">
    <property type="component" value="Chromosome"/>
</dbReference>
<organism evidence="2 3">
    <name type="scientific">Thermaerobacter composti</name>
    <dbReference type="NCBI Taxonomy" id="554949"/>
    <lineage>
        <taxon>Bacteria</taxon>
        <taxon>Bacillati</taxon>
        <taxon>Bacillota</taxon>
        <taxon>Clostridia</taxon>
        <taxon>Eubacteriales</taxon>
        <taxon>Clostridiales Family XVII. Incertae Sedis</taxon>
        <taxon>Thermaerobacter</taxon>
    </lineage>
</organism>
<sequence length="58" mass="6300">MLDAIVPAASGVTLLVVAVWGVRLDRARGRKPLWWFHALNLVLGIAALVWAVSEYLSG</sequence>
<keyword evidence="1" id="KW-1133">Transmembrane helix</keyword>
<name>A0ABZ0QSR7_9FIRM</name>
<accession>A0ABZ0QSR7</accession>
<reference evidence="2 3" key="1">
    <citation type="submission" date="2023-08" db="EMBL/GenBank/DDBJ databases">
        <title>Genome sequence of Thermaerobacter compostii strain Ins1, a spore-forming filamentous bacterium isolated from a deep geothermal reservoir.</title>
        <authorList>
            <person name="Bregnard D."/>
            <person name="Gonzalez D."/>
            <person name="Junier P."/>
        </authorList>
    </citation>
    <scope>NUCLEOTIDE SEQUENCE [LARGE SCALE GENOMIC DNA]</scope>
    <source>
        <strain evidence="2 3">Ins1</strain>
    </source>
</reference>
<feature type="transmembrane region" description="Helical" evidence="1">
    <location>
        <begin position="6"/>
        <end position="22"/>
    </location>
</feature>
<evidence type="ECO:0000256" key="1">
    <source>
        <dbReference type="SAM" id="Phobius"/>
    </source>
</evidence>
<protein>
    <submittedName>
        <fullName evidence="2">Uncharacterized protein</fullName>
    </submittedName>
</protein>
<gene>
    <name evidence="2" type="ORF">Q5761_02125</name>
</gene>
<evidence type="ECO:0000313" key="2">
    <source>
        <dbReference type="EMBL" id="WPD19488.1"/>
    </source>
</evidence>
<dbReference type="RefSeq" id="WP_167758856.1">
    <property type="nucleotide sequence ID" value="NZ_CP132508.1"/>
</dbReference>
<feature type="transmembrane region" description="Helical" evidence="1">
    <location>
        <begin position="34"/>
        <end position="53"/>
    </location>
</feature>
<proteinExistence type="predicted"/>
<keyword evidence="1" id="KW-0812">Transmembrane</keyword>